<protein>
    <submittedName>
        <fullName evidence="2">AAA family ATPase</fullName>
    </submittedName>
</protein>
<dbReference type="InterPro" id="IPR027417">
    <property type="entry name" value="P-loop_NTPase"/>
</dbReference>
<dbReference type="InterPro" id="IPR003593">
    <property type="entry name" value="AAA+_ATPase"/>
</dbReference>
<reference evidence="2 3" key="1">
    <citation type="submission" date="2020-07" db="EMBL/GenBank/DDBJ databases">
        <title>Novel species isolated from subtropical streams in China.</title>
        <authorList>
            <person name="Lu H."/>
        </authorList>
    </citation>
    <scope>NUCLEOTIDE SEQUENCE [LARGE SCALE GENOMIC DNA]</scope>
    <source>
        <strain evidence="2 3">FT3S</strain>
    </source>
</reference>
<dbReference type="Gene3D" id="3.40.50.300">
    <property type="entry name" value="P-loop containing nucleotide triphosphate hydrolases"/>
    <property type="match status" value="2"/>
</dbReference>
<dbReference type="PANTHER" id="PTHR43581:SF3">
    <property type="entry name" value="AAA+ ATPASE DOMAIN-CONTAINING PROTEIN"/>
    <property type="match status" value="1"/>
</dbReference>
<evidence type="ECO:0000313" key="3">
    <source>
        <dbReference type="Proteomes" id="UP000566711"/>
    </source>
</evidence>
<dbReference type="InterPro" id="IPR051396">
    <property type="entry name" value="Bact_Antivir_Def_Nuclease"/>
</dbReference>
<dbReference type="Proteomes" id="UP000566711">
    <property type="component" value="Unassembled WGS sequence"/>
</dbReference>
<feature type="domain" description="AAA+ ATPase" evidence="1">
    <location>
        <begin position="22"/>
        <end position="269"/>
    </location>
</feature>
<proteinExistence type="predicted"/>
<dbReference type="PANTHER" id="PTHR43581">
    <property type="entry name" value="ATP/GTP PHOSPHATASE"/>
    <property type="match status" value="1"/>
</dbReference>
<dbReference type="AlphaFoldDB" id="A0A7W2I780"/>
<dbReference type="CDD" id="cd00267">
    <property type="entry name" value="ABC_ATPase"/>
    <property type="match status" value="1"/>
</dbReference>
<dbReference type="GO" id="GO:0016887">
    <property type="term" value="F:ATP hydrolysis activity"/>
    <property type="evidence" value="ECO:0007669"/>
    <property type="project" value="InterPro"/>
</dbReference>
<dbReference type="EMBL" id="JACEZS010000010">
    <property type="protein sequence ID" value="MBA5606272.1"/>
    <property type="molecule type" value="Genomic_DNA"/>
</dbReference>
<comment type="caution">
    <text evidence="2">The sequence shown here is derived from an EMBL/GenBank/DDBJ whole genome shotgun (WGS) entry which is preliminary data.</text>
</comment>
<evidence type="ECO:0000259" key="1">
    <source>
        <dbReference type="SMART" id="SM00382"/>
    </source>
</evidence>
<gene>
    <name evidence="2" type="ORF">H3H36_13000</name>
</gene>
<keyword evidence="3" id="KW-1185">Reference proteome</keyword>
<evidence type="ECO:0000313" key="2">
    <source>
        <dbReference type="EMBL" id="MBA5606272.1"/>
    </source>
</evidence>
<dbReference type="SUPFAM" id="SSF52540">
    <property type="entry name" value="P-loop containing nucleoside triphosphate hydrolases"/>
    <property type="match status" value="1"/>
</dbReference>
<name>A0A7W2I780_9BURK</name>
<dbReference type="GO" id="GO:0005524">
    <property type="term" value="F:ATP binding"/>
    <property type="evidence" value="ECO:0007669"/>
    <property type="project" value="InterPro"/>
</dbReference>
<sequence>MPSKITINNLRHISRLEFTIPRQGVWLLTGSNGTGKTSLLGCLRRIGFKNAFPSHFPASRMSDQVDSCEGASIQYETPGGLVTYTYRTERWVPLPKANSNVLETLNYPSVVYIAANADRIEPNKDDFSPRKVRAARNDIITAANQIFCTDKFDALKTINVRKGVGNSAFLIELPSVGKQKKSYFSEKNLSLGELCILKLLKMLADCPRGSLVLIDELELALHPTAQTELLKYLEQIAGEKNLTVIVSTHSATLIKQAARRQILFLQAGEDGKVSCAENCFPSFVLGALAYREEAASDVVIYVEDEAARIVVEQLSRRFIGDQFRDAATVPSVNAIPVGGFVNVIRFFVRQKPLLPSVTRAYVMLDADAEPLLDNAQVEDIVRIYRNERASISFLPFTPEVGLVRFLVDHRAATLTKLRQHFMLNTLSLRAVDLAQAPAPGVANERDLCKAVVDSICTLLTDQLPNTSESEVRGTLFKLLAEHVFATERPQVMRLFGPVIRG</sequence>
<accession>A0A7W2I780</accession>
<dbReference type="SMART" id="SM00382">
    <property type="entry name" value="AAA"/>
    <property type="match status" value="1"/>
</dbReference>
<dbReference type="InterPro" id="IPR003959">
    <property type="entry name" value="ATPase_AAA_core"/>
</dbReference>
<dbReference type="Pfam" id="PF13304">
    <property type="entry name" value="AAA_21"/>
    <property type="match status" value="1"/>
</dbReference>
<organism evidence="2 3">
    <name type="scientific">Rugamonas fusca</name>
    <dbReference type="NCBI Taxonomy" id="2758568"/>
    <lineage>
        <taxon>Bacteria</taxon>
        <taxon>Pseudomonadati</taxon>
        <taxon>Pseudomonadota</taxon>
        <taxon>Betaproteobacteria</taxon>
        <taxon>Burkholderiales</taxon>
        <taxon>Oxalobacteraceae</taxon>
        <taxon>Telluria group</taxon>
        <taxon>Rugamonas</taxon>
    </lineage>
</organism>